<dbReference type="EMBL" id="JBHRTD010000006">
    <property type="protein sequence ID" value="MFC3137230.1"/>
    <property type="molecule type" value="Genomic_DNA"/>
</dbReference>
<dbReference type="CDD" id="cd00060">
    <property type="entry name" value="FHA"/>
    <property type="match status" value="1"/>
</dbReference>
<dbReference type="InterPro" id="IPR050921">
    <property type="entry name" value="T4SS_GSP_E_ATPase"/>
</dbReference>
<gene>
    <name evidence="4" type="ORF">ACFOE0_03405</name>
</gene>
<comment type="similarity">
    <text evidence="1">Belongs to the GSP E family.</text>
</comment>
<dbReference type="SUPFAM" id="SSF52540">
    <property type="entry name" value="P-loop containing nucleoside triphosphate hydrolases"/>
    <property type="match status" value="1"/>
</dbReference>
<dbReference type="PANTHER" id="PTHR30486">
    <property type="entry name" value="TWITCHING MOTILITY PROTEIN PILT"/>
    <property type="match status" value="1"/>
</dbReference>
<dbReference type="RefSeq" id="WP_248935450.1">
    <property type="nucleotide sequence ID" value="NZ_JAKILF010000002.1"/>
</dbReference>
<dbReference type="SUPFAM" id="SSF49879">
    <property type="entry name" value="SMAD/FHA domain"/>
    <property type="match status" value="1"/>
</dbReference>
<evidence type="ECO:0000256" key="2">
    <source>
        <dbReference type="SAM" id="MobiDB-lite"/>
    </source>
</evidence>
<keyword evidence="5" id="KW-1185">Reference proteome</keyword>
<evidence type="ECO:0000256" key="1">
    <source>
        <dbReference type="ARBA" id="ARBA00006611"/>
    </source>
</evidence>
<dbReference type="InterPro" id="IPR008984">
    <property type="entry name" value="SMAD_FHA_dom_sf"/>
</dbReference>
<dbReference type="Gene3D" id="2.60.200.20">
    <property type="match status" value="1"/>
</dbReference>
<dbReference type="PANTHER" id="PTHR30486:SF15">
    <property type="entry name" value="TYPE II_IV SECRETION SYSTEM ATPASE"/>
    <property type="match status" value="1"/>
</dbReference>
<accession>A0ABV7GB38</accession>
<dbReference type="SMART" id="SM00240">
    <property type="entry name" value="FHA"/>
    <property type="match status" value="1"/>
</dbReference>
<dbReference type="Pfam" id="PF00498">
    <property type="entry name" value="FHA"/>
    <property type="match status" value="1"/>
</dbReference>
<dbReference type="Pfam" id="PF00437">
    <property type="entry name" value="T2SSE"/>
    <property type="match status" value="1"/>
</dbReference>
<organism evidence="4 5">
    <name type="scientific">Shewanella submarina</name>
    <dbReference type="NCBI Taxonomy" id="2016376"/>
    <lineage>
        <taxon>Bacteria</taxon>
        <taxon>Pseudomonadati</taxon>
        <taxon>Pseudomonadota</taxon>
        <taxon>Gammaproteobacteria</taxon>
        <taxon>Alteromonadales</taxon>
        <taxon>Shewanellaceae</taxon>
        <taxon>Shewanella</taxon>
    </lineage>
</organism>
<reference evidence="5" key="1">
    <citation type="journal article" date="2019" name="Int. J. Syst. Evol. Microbiol.">
        <title>The Global Catalogue of Microorganisms (GCM) 10K type strain sequencing project: providing services to taxonomists for standard genome sequencing and annotation.</title>
        <authorList>
            <consortium name="The Broad Institute Genomics Platform"/>
            <consortium name="The Broad Institute Genome Sequencing Center for Infectious Disease"/>
            <person name="Wu L."/>
            <person name="Ma J."/>
        </authorList>
    </citation>
    <scope>NUCLEOTIDE SEQUENCE [LARGE SCALE GENOMIC DNA]</scope>
    <source>
        <strain evidence="5">KCTC 52277</strain>
    </source>
</reference>
<dbReference type="CDD" id="cd01130">
    <property type="entry name" value="VirB11-like_ATPase"/>
    <property type="match status" value="1"/>
</dbReference>
<dbReference type="Proteomes" id="UP001595621">
    <property type="component" value="Unassembled WGS sequence"/>
</dbReference>
<dbReference type="InterPro" id="IPR027417">
    <property type="entry name" value="P-loop_NTPase"/>
</dbReference>
<feature type="domain" description="FHA" evidence="3">
    <location>
        <begin position="24"/>
        <end position="73"/>
    </location>
</feature>
<sequence>MFQISVKTNKGTRVAEQFCQQKECIIGKDEHCFIQLHGWRINKQHLKIEMREPGIFIEDLNTSSGTRVNGNAIKEYGPLSDEDLIEVHSYQILVKNHSRVESNKAPATSQHPPTPQESDTQHDVKQVDDSQHDQDHVRVWRGKIHQELLKQMDLRRINVNSMSDEELRTFTDQMINGIVADMEGFPDDLDRKELADQVLNEAVGLGPLESLLAMEDVSEIMVNAADEIFFEKAGQITKSDVTFTDDRSVLAAIERIVTPLGRRIDESSPAVDARLKDGSRVNAVIPPIALKGPCITIRKFMKERLTAKHLVNFDTLNNDMVNFLEMAVKHKQNIIISGGTGSGKTTLLNVLSNFIPVHERVITVEDAAELKLNQTNLISLEARPPNQEGKGEVPIRELVKNCLRMRPDRIVVGECRGGETLDMLQAMNTGHDGSLSTAHANSPRDCISRLEVMVMMAGVELPVIAIREQISSAVNLIVQQTRFACGTRKIVSICEVSGVEGNRIQLGEIFKFQQTGYTENGKIKGQFVATGIVPQFYESLSKRGISVNMEIFTPGKTMDFNS</sequence>
<dbReference type="InterPro" id="IPR000253">
    <property type="entry name" value="FHA_dom"/>
</dbReference>
<evidence type="ECO:0000313" key="5">
    <source>
        <dbReference type="Proteomes" id="UP001595621"/>
    </source>
</evidence>
<dbReference type="InterPro" id="IPR001482">
    <property type="entry name" value="T2SS/T4SS_dom"/>
</dbReference>
<name>A0ABV7GB38_9GAMM</name>
<evidence type="ECO:0000313" key="4">
    <source>
        <dbReference type="EMBL" id="MFC3137230.1"/>
    </source>
</evidence>
<dbReference type="Gene3D" id="3.40.50.300">
    <property type="entry name" value="P-loop containing nucleotide triphosphate hydrolases"/>
    <property type="match status" value="1"/>
</dbReference>
<comment type="caution">
    <text evidence="4">The sequence shown here is derived from an EMBL/GenBank/DDBJ whole genome shotgun (WGS) entry which is preliminary data.</text>
</comment>
<feature type="region of interest" description="Disordered" evidence="2">
    <location>
        <begin position="100"/>
        <end position="133"/>
    </location>
</feature>
<dbReference type="Gene3D" id="3.30.450.380">
    <property type="match status" value="1"/>
</dbReference>
<evidence type="ECO:0000259" key="3">
    <source>
        <dbReference type="PROSITE" id="PS50006"/>
    </source>
</evidence>
<dbReference type="PROSITE" id="PS50006">
    <property type="entry name" value="FHA_DOMAIN"/>
    <property type="match status" value="1"/>
</dbReference>
<proteinExistence type="inferred from homology"/>
<protein>
    <submittedName>
        <fullName evidence="4">ATPase, T2SS/T4P/T4SS family</fullName>
    </submittedName>
</protein>
<feature type="compositionally biased region" description="Basic and acidic residues" evidence="2">
    <location>
        <begin position="119"/>
        <end position="133"/>
    </location>
</feature>